<sequence>MSAGFYRAFEDRYRGSRDLITQRLEAYLPFLEPLKSIYPDCPVLDIGCGRGEWVQLLLREGYAPVGVDLDEGMLEACQALQLPAHKDDALSALRKLPDDSQVVVSGFHIAEHVPFPVLEELVAEALRVLRPAGMLILETPNAENVMVGTNNFYLDPTHERPLPNQLLSFLTEHAGFARSKVVRLQEAPELRDELGKIGVRQVLCGASPDYAVVAQKNGEPSVMDEFKVFEADYGVSLDQLAERFDQALEARLAKLEEKLEVVHLHQANHSRVARPVAQSQGQFEHLLAVQEMHETAMAALQRQFGALQERLEQAQISVSRAQASAESAAKERNLALENCHHHYLRAAAAEQQVQLMRMSSSWRLTAPVRWLAHLLQEPTQHGKASLLKLLRRVAPHARLWVGRRPAVRRLAMAVLRRCPGLADRVRALLAPEPVDVANELQHGVIDHAPLTPRGRAIESALRSATKKG</sequence>
<dbReference type="InterPro" id="IPR029063">
    <property type="entry name" value="SAM-dependent_MTases_sf"/>
</dbReference>
<keyword evidence="1" id="KW-0175">Coiled coil</keyword>
<reference evidence="3 4" key="1">
    <citation type="submission" date="2016-08" db="EMBL/GenBank/DDBJ databases">
        <authorList>
            <person name="Seilhamer J.J."/>
        </authorList>
    </citation>
    <scope>NUCLEOTIDE SEQUENCE [LARGE SCALE GENOMIC DNA]</scope>
    <source>
        <strain evidence="3 4">KH-21-114</strain>
    </source>
</reference>
<organism evidence="3 4">
    <name type="scientific">Pseudomonas putida</name>
    <name type="common">Arthrobacter siderocapsulatus</name>
    <dbReference type="NCBI Taxonomy" id="303"/>
    <lineage>
        <taxon>Bacteria</taxon>
        <taxon>Pseudomonadati</taxon>
        <taxon>Pseudomonadota</taxon>
        <taxon>Gammaproteobacteria</taxon>
        <taxon>Pseudomonadales</taxon>
        <taxon>Pseudomonadaceae</taxon>
        <taxon>Pseudomonas</taxon>
    </lineage>
</organism>
<reference evidence="3 4" key="2">
    <citation type="submission" date="2018-03" db="EMBL/GenBank/DDBJ databases">
        <title>Draft genome of Pseudomonas putida strain KH-21-114.</title>
        <authorList>
            <person name="Yoshizawa S."/>
            <person name="Khan N.H."/>
            <person name="Nishimura M."/>
            <person name="Chiura H.X."/>
            <person name="Ogura Y."/>
            <person name="Hayashi T."/>
            <person name="Kogure K."/>
        </authorList>
    </citation>
    <scope>NUCLEOTIDE SEQUENCE [LARGE SCALE GENOMIC DNA]</scope>
    <source>
        <strain evidence="3 4">KH-21-114</strain>
    </source>
</reference>
<evidence type="ECO:0000259" key="2">
    <source>
        <dbReference type="Pfam" id="PF13649"/>
    </source>
</evidence>
<dbReference type="Gene3D" id="3.40.50.150">
    <property type="entry name" value="Vaccinia Virus protein VP39"/>
    <property type="match status" value="1"/>
</dbReference>
<dbReference type="EMBL" id="MINH01000021">
    <property type="protein sequence ID" value="POG06217.1"/>
    <property type="molecule type" value="Genomic_DNA"/>
</dbReference>
<keyword evidence="3" id="KW-0830">Ubiquinone</keyword>
<gene>
    <name evidence="3" type="ORF">BGP84_25545</name>
</gene>
<feature type="domain" description="Methyltransferase" evidence="2">
    <location>
        <begin position="43"/>
        <end position="133"/>
    </location>
</feature>
<evidence type="ECO:0000313" key="3">
    <source>
        <dbReference type="EMBL" id="POG06217.1"/>
    </source>
</evidence>
<dbReference type="Proteomes" id="UP000237230">
    <property type="component" value="Unassembled WGS sequence"/>
</dbReference>
<name>A0A2S3WXQ4_PSEPU</name>
<dbReference type="PANTHER" id="PTHR43591">
    <property type="entry name" value="METHYLTRANSFERASE"/>
    <property type="match status" value="1"/>
</dbReference>
<evidence type="ECO:0000313" key="4">
    <source>
        <dbReference type="Proteomes" id="UP000237230"/>
    </source>
</evidence>
<dbReference type="OrthoDB" id="9801609at2"/>
<accession>A0A2S3WXQ4</accession>
<feature type="coiled-coil region" evidence="1">
    <location>
        <begin position="297"/>
        <end position="331"/>
    </location>
</feature>
<proteinExistence type="predicted"/>
<dbReference type="Pfam" id="PF13649">
    <property type="entry name" value="Methyltransf_25"/>
    <property type="match status" value="1"/>
</dbReference>
<dbReference type="CDD" id="cd02440">
    <property type="entry name" value="AdoMet_MTases"/>
    <property type="match status" value="1"/>
</dbReference>
<dbReference type="AlphaFoldDB" id="A0A2S3WXQ4"/>
<dbReference type="SUPFAM" id="SSF53335">
    <property type="entry name" value="S-adenosyl-L-methionine-dependent methyltransferases"/>
    <property type="match status" value="1"/>
</dbReference>
<dbReference type="PANTHER" id="PTHR43591:SF110">
    <property type="entry name" value="RHODANESE DOMAIN-CONTAINING PROTEIN"/>
    <property type="match status" value="1"/>
</dbReference>
<protein>
    <submittedName>
        <fullName evidence="3">Ubiquinone/menaquinone biosynthesis protein</fullName>
    </submittedName>
</protein>
<dbReference type="InterPro" id="IPR041698">
    <property type="entry name" value="Methyltransf_25"/>
</dbReference>
<comment type="caution">
    <text evidence="3">The sequence shown here is derived from an EMBL/GenBank/DDBJ whole genome shotgun (WGS) entry which is preliminary data.</text>
</comment>
<evidence type="ECO:0000256" key="1">
    <source>
        <dbReference type="SAM" id="Coils"/>
    </source>
</evidence>